<evidence type="ECO:0000256" key="9">
    <source>
        <dbReference type="SAM" id="MobiDB-lite"/>
    </source>
</evidence>
<comment type="similarity">
    <text evidence="3 8">Belongs to the COQ9 family.</text>
</comment>
<dbReference type="NCBIfam" id="TIGR02396">
    <property type="entry name" value="diverge_rpsU"/>
    <property type="match status" value="1"/>
</dbReference>
<keyword evidence="4 8" id="KW-0831">Ubiquinone biosynthesis</keyword>
<feature type="domain" description="Ubiquinone biosynthesis protein COQ9 HTH" evidence="11">
    <location>
        <begin position="103"/>
        <end position="124"/>
    </location>
</feature>
<dbReference type="Gene3D" id="1.10.357.10">
    <property type="entry name" value="Tetracycline Repressor, domain 2"/>
    <property type="match status" value="1"/>
</dbReference>
<organism evidence="12 13">
    <name type="scientific">Paraglomus brasilianum</name>
    <dbReference type="NCBI Taxonomy" id="144538"/>
    <lineage>
        <taxon>Eukaryota</taxon>
        <taxon>Fungi</taxon>
        <taxon>Fungi incertae sedis</taxon>
        <taxon>Mucoromycota</taxon>
        <taxon>Glomeromycotina</taxon>
        <taxon>Glomeromycetes</taxon>
        <taxon>Paraglomerales</taxon>
        <taxon>Paraglomeraceae</taxon>
        <taxon>Paraglomus</taxon>
    </lineage>
</organism>
<sequence length="310" mass="34703">MNHHRLLSTSCSLSKSVTTKLIKPFFVRETRRQFKPSFTISQLQNIRSLTSTPNSTESDTSTAPTRQYGFLFHSSDSSSPHFSSQLKSTPIPTPPTPPTPVPARILQRALSFVPVYGWTVETLSKAAVAEGYLSVTHGLFSRGGVDLIDYFLEDCRRKMIDELSGKMDGLKTHEKVKMACVVRLNMMRPYIKKWPEALAIMAHPSNVSMSVGHLAQLVDDIWYLAGDKSADMNWYSKRTELALIYSSTELYMTQDKSPNFEATFKFLDNRLTDVMRLGKAISEIGTFVDFATKSAIGILASKGLKFPGNR</sequence>
<dbReference type="GO" id="GO:0008289">
    <property type="term" value="F:lipid binding"/>
    <property type="evidence" value="ECO:0007669"/>
    <property type="project" value="UniProtKB-UniRule"/>
</dbReference>
<keyword evidence="5" id="KW-0809">Transit peptide</keyword>
<gene>
    <name evidence="12" type="ORF">PBRASI_LOCUS3076</name>
</gene>
<evidence type="ECO:0000259" key="10">
    <source>
        <dbReference type="Pfam" id="PF08511"/>
    </source>
</evidence>
<dbReference type="EMBL" id="CAJVPI010000264">
    <property type="protein sequence ID" value="CAG8510302.1"/>
    <property type="molecule type" value="Genomic_DNA"/>
</dbReference>
<reference evidence="12" key="1">
    <citation type="submission" date="2021-06" db="EMBL/GenBank/DDBJ databases">
        <authorList>
            <person name="Kallberg Y."/>
            <person name="Tangrot J."/>
            <person name="Rosling A."/>
        </authorList>
    </citation>
    <scope>NUCLEOTIDE SEQUENCE</scope>
    <source>
        <strain evidence="12">BR232B</strain>
    </source>
</reference>
<feature type="domain" description="COQ9 C-terminal" evidence="10">
    <location>
        <begin position="208"/>
        <end position="278"/>
    </location>
</feature>
<dbReference type="GO" id="GO:0005743">
    <property type="term" value="C:mitochondrial inner membrane"/>
    <property type="evidence" value="ECO:0007669"/>
    <property type="project" value="TreeGrafter"/>
</dbReference>
<evidence type="ECO:0000256" key="6">
    <source>
        <dbReference type="ARBA" id="ARBA00023121"/>
    </source>
</evidence>
<comment type="caution">
    <text evidence="12">The sequence shown here is derived from an EMBL/GenBank/DDBJ whole genome shotgun (WGS) entry which is preliminary data.</text>
</comment>
<protein>
    <recommendedName>
        <fullName evidence="8">Ubiquinone biosynthesis protein</fullName>
    </recommendedName>
</protein>
<evidence type="ECO:0000259" key="11">
    <source>
        <dbReference type="Pfam" id="PF21392"/>
    </source>
</evidence>
<proteinExistence type="inferred from homology"/>
<comment type="function">
    <text evidence="8">Membrane-associated protein that warps the membrane surface to access and bind aromatic isoprenes with high specificity, including ubiquinone (CoQ) isoprene intermediates and presents them directly to Coq7, therefore facilitating the Coq7-mediated hydroxylase step. Participates in the biosynthesis of coenzyme Q, also named ubiquinone, an essential lipid-soluble electron transporter for aerobic cellular respiration.</text>
</comment>
<name>A0A9N8ZXU1_9GLOM</name>
<dbReference type="InterPro" id="IPR012762">
    <property type="entry name" value="Ubiq_biosynth_COQ9"/>
</dbReference>
<dbReference type="Pfam" id="PF21392">
    <property type="entry name" value="COQ9_N"/>
    <property type="match status" value="1"/>
</dbReference>
<keyword evidence="7 8" id="KW-0496">Mitochondrion</keyword>
<dbReference type="FunFam" id="1.10.357.10:FF:000004">
    <property type="entry name" value="Ubiquinone biosynthesis protein COQ9, mitochondrial"/>
    <property type="match status" value="1"/>
</dbReference>
<comment type="pathway">
    <text evidence="2 8">Cofactor biosynthesis; ubiquinone biosynthesis.</text>
</comment>
<dbReference type="GO" id="GO:0006744">
    <property type="term" value="P:ubiquinone biosynthetic process"/>
    <property type="evidence" value="ECO:0007669"/>
    <property type="project" value="UniProtKB-UniRule"/>
</dbReference>
<dbReference type="AlphaFoldDB" id="A0A9N8ZXU1"/>
<dbReference type="InterPro" id="IPR048674">
    <property type="entry name" value="COQ9_HTH"/>
</dbReference>
<evidence type="ECO:0000313" key="13">
    <source>
        <dbReference type="Proteomes" id="UP000789739"/>
    </source>
</evidence>
<dbReference type="Pfam" id="PF08511">
    <property type="entry name" value="COQ9"/>
    <property type="match status" value="1"/>
</dbReference>
<feature type="compositionally biased region" description="Low complexity" evidence="9">
    <location>
        <begin position="75"/>
        <end position="84"/>
    </location>
</feature>
<evidence type="ECO:0000256" key="7">
    <source>
        <dbReference type="ARBA" id="ARBA00023128"/>
    </source>
</evidence>
<evidence type="ECO:0000256" key="8">
    <source>
        <dbReference type="RuleBase" id="RU366063"/>
    </source>
</evidence>
<evidence type="ECO:0000256" key="1">
    <source>
        <dbReference type="ARBA" id="ARBA00004173"/>
    </source>
</evidence>
<dbReference type="PANTHER" id="PTHR21427">
    <property type="entry name" value="UBIQUINONE BIOSYNTHESIS PROTEIN COQ9, MITOCHONDRIAL"/>
    <property type="match status" value="1"/>
</dbReference>
<comment type="subcellular location">
    <subcellularLocation>
        <location evidence="1 8">Mitochondrion</location>
    </subcellularLocation>
</comment>
<dbReference type="PANTHER" id="PTHR21427:SF19">
    <property type="entry name" value="UBIQUINONE BIOSYNTHESIS PROTEIN COQ9, MITOCHONDRIAL"/>
    <property type="match status" value="1"/>
</dbReference>
<accession>A0A9N8ZXU1</accession>
<keyword evidence="6 8" id="KW-0446">Lipid-binding</keyword>
<evidence type="ECO:0000256" key="2">
    <source>
        <dbReference type="ARBA" id="ARBA00004749"/>
    </source>
</evidence>
<feature type="region of interest" description="Disordered" evidence="9">
    <location>
        <begin position="75"/>
        <end position="98"/>
    </location>
</feature>
<evidence type="ECO:0000256" key="4">
    <source>
        <dbReference type="ARBA" id="ARBA00022688"/>
    </source>
</evidence>
<evidence type="ECO:0000256" key="5">
    <source>
        <dbReference type="ARBA" id="ARBA00022946"/>
    </source>
</evidence>
<dbReference type="Proteomes" id="UP000789739">
    <property type="component" value="Unassembled WGS sequence"/>
</dbReference>
<evidence type="ECO:0000256" key="3">
    <source>
        <dbReference type="ARBA" id="ARBA00010766"/>
    </source>
</evidence>
<evidence type="ECO:0000313" key="12">
    <source>
        <dbReference type="EMBL" id="CAG8510302.1"/>
    </source>
</evidence>
<keyword evidence="13" id="KW-1185">Reference proteome</keyword>
<dbReference type="OrthoDB" id="619536at2759"/>
<dbReference type="InterPro" id="IPR013718">
    <property type="entry name" value="COQ9_C"/>
</dbReference>